<evidence type="ECO:0000313" key="4">
    <source>
        <dbReference type="EMBL" id="OGZ32612.1"/>
    </source>
</evidence>
<feature type="chain" id="PRO_5009582821" description="Bacterial repeat domain-containing protein" evidence="2">
    <location>
        <begin position="28"/>
        <end position="317"/>
    </location>
</feature>
<feature type="compositionally biased region" description="Basic and acidic residues" evidence="1">
    <location>
        <begin position="307"/>
        <end position="317"/>
    </location>
</feature>
<dbReference type="STRING" id="1801726.A3H02_01815"/>
<feature type="region of interest" description="Disordered" evidence="1">
    <location>
        <begin position="276"/>
        <end position="317"/>
    </location>
</feature>
<feature type="signal peptide" evidence="2">
    <location>
        <begin position="1"/>
        <end position="27"/>
    </location>
</feature>
<evidence type="ECO:0000259" key="3">
    <source>
        <dbReference type="Pfam" id="PF18998"/>
    </source>
</evidence>
<name>A0A1G2F4A8_9BACT</name>
<accession>A0A1G2F4A8</accession>
<organism evidence="4 5">
    <name type="scientific">Candidatus Niyogibacteria bacterium RIFCSPLOWO2_12_FULL_41_13</name>
    <dbReference type="NCBI Taxonomy" id="1801726"/>
    <lineage>
        <taxon>Bacteria</taxon>
        <taxon>Candidatus Niyogiibacteriota</taxon>
    </lineage>
</organism>
<dbReference type="AlphaFoldDB" id="A0A1G2F4A8"/>
<dbReference type="InterPro" id="IPR044060">
    <property type="entry name" value="Bacterial_rp_domain"/>
</dbReference>
<feature type="domain" description="Bacterial repeat" evidence="3">
    <location>
        <begin position="223"/>
        <end position="275"/>
    </location>
</feature>
<evidence type="ECO:0000256" key="2">
    <source>
        <dbReference type="SAM" id="SignalP"/>
    </source>
</evidence>
<evidence type="ECO:0000313" key="5">
    <source>
        <dbReference type="Proteomes" id="UP000176787"/>
    </source>
</evidence>
<dbReference type="EMBL" id="MHMS01000005">
    <property type="protein sequence ID" value="OGZ32612.1"/>
    <property type="molecule type" value="Genomic_DNA"/>
</dbReference>
<evidence type="ECO:0000256" key="1">
    <source>
        <dbReference type="SAM" id="MobiDB-lite"/>
    </source>
</evidence>
<comment type="caution">
    <text evidence="4">The sequence shown here is derived from an EMBL/GenBank/DDBJ whole genome shotgun (WGS) entry which is preliminary data.</text>
</comment>
<keyword evidence="2" id="KW-0732">Signal</keyword>
<gene>
    <name evidence="4" type="ORF">A3H02_01815</name>
</gene>
<sequence length="317" mass="32228">MRSKSKILLVLSLILFAGFFAFVYAQASCQNHSLSGYAWSSNIGWISFSCKNDITGGAPNYGVDVDLAGLLSGYAWSSNIGWIGFNQSDLSGCPSGTCEAKLASATGQVSGWARAVAGTAGSGGWDGWIKLRGTNYGALADAPIAGTCDWSGYAWGGDDNSQDAVTGWVNFKGTNYGVKGTGSGCGSPSAYNLSVAKSGSGTGVVTGDINGNDGTPINCGADCDDDYASGASVVLTAAPDTGSTFANWSGDCSGTLSTCAITMNANKAVSAIFNSSSSSQCSDGVDNDGDGLIDFPADPGCSSASDNDERTPRFREI</sequence>
<reference evidence="4 5" key="1">
    <citation type="journal article" date="2016" name="Nat. Commun.">
        <title>Thousands of microbial genomes shed light on interconnected biogeochemical processes in an aquifer system.</title>
        <authorList>
            <person name="Anantharaman K."/>
            <person name="Brown C.T."/>
            <person name="Hug L.A."/>
            <person name="Sharon I."/>
            <person name="Castelle C.J."/>
            <person name="Probst A.J."/>
            <person name="Thomas B.C."/>
            <person name="Singh A."/>
            <person name="Wilkins M.J."/>
            <person name="Karaoz U."/>
            <person name="Brodie E.L."/>
            <person name="Williams K.H."/>
            <person name="Hubbard S.S."/>
            <person name="Banfield J.F."/>
        </authorList>
    </citation>
    <scope>NUCLEOTIDE SEQUENCE [LARGE SCALE GENOMIC DNA]</scope>
</reference>
<dbReference type="Proteomes" id="UP000176787">
    <property type="component" value="Unassembled WGS sequence"/>
</dbReference>
<proteinExistence type="predicted"/>
<protein>
    <recommendedName>
        <fullName evidence="3">Bacterial repeat domain-containing protein</fullName>
    </recommendedName>
</protein>
<dbReference type="Pfam" id="PF18998">
    <property type="entry name" value="Flg_new_2"/>
    <property type="match status" value="1"/>
</dbReference>